<sequence>MKPDRVVDISLIKDAAQPTLRVTVPRGTALAETVKLQPIISDILGKLKGCPACTSGMPIWIQEREEIENIVRVDLDRMQPI</sequence>
<dbReference type="RefSeq" id="WP_169162046.1">
    <property type="nucleotide sequence ID" value="NZ_JABBFW010000015.1"/>
</dbReference>
<evidence type="ECO:0000313" key="1">
    <source>
        <dbReference type="EMBL" id="NML17142.1"/>
    </source>
</evidence>
<reference evidence="1 2" key="1">
    <citation type="submission" date="2020-04" db="EMBL/GenBank/DDBJ databases">
        <title>Azohydromonas sp. isolated from soil.</title>
        <authorList>
            <person name="Dahal R.H."/>
        </authorList>
    </citation>
    <scope>NUCLEOTIDE SEQUENCE [LARGE SCALE GENOMIC DNA]</scope>
    <source>
        <strain evidence="1 2">G-1-1-14</strain>
    </source>
</reference>
<accession>A0A848FCW0</accession>
<proteinExistence type="predicted"/>
<comment type="caution">
    <text evidence="1">The sequence shown here is derived from an EMBL/GenBank/DDBJ whole genome shotgun (WGS) entry which is preliminary data.</text>
</comment>
<name>A0A848FCW0_9BURK</name>
<dbReference type="AlphaFoldDB" id="A0A848FCW0"/>
<dbReference type="EMBL" id="JABBFW010000015">
    <property type="protein sequence ID" value="NML17142.1"/>
    <property type="molecule type" value="Genomic_DNA"/>
</dbReference>
<organism evidence="1 2">
    <name type="scientific">Azohydromonas caseinilytica</name>
    <dbReference type="NCBI Taxonomy" id="2728836"/>
    <lineage>
        <taxon>Bacteria</taxon>
        <taxon>Pseudomonadati</taxon>
        <taxon>Pseudomonadota</taxon>
        <taxon>Betaproteobacteria</taxon>
        <taxon>Burkholderiales</taxon>
        <taxon>Sphaerotilaceae</taxon>
        <taxon>Azohydromonas</taxon>
    </lineage>
</organism>
<evidence type="ECO:0000313" key="2">
    <source>
        <dbReference type="Proteomes" id="UP000574067"/>
    </source>
</evidence>
<gene>
    <name evidence="1" type="ORF">HHL10_19390</name>
</gene>
<dbReference type="Proteomes" id="UP000574067">
    <property type="component" value="Unassembled WGS sequence"/>
</dbReference>
<keyword evidence="2" id="KW-1185">Reference proteome</keyword>
<protein>
    <submittedName>
        <fullName evidence="1">Uncharacterized protein</fullName>
    </submittedName>
</protein>